<protein>
    <submittedName>
        <fullName evidence="2">AsmA family protein</fullName>
    </submittedName>
</protein>
<dbReference type="OrthoDB" id="7053268at2"/>
<dbReference type="PROSITE" id="PS51257">
    <property type="entry name" value="PROKAR_LIPOPROTEIN"/>
    <property type="match status" value="1"/>
</dbReference>
<dbReference type="Pfam" id="PF05170">
    <property type="entry name" value="AsmA"/>
    <property type="match status" value="1"/>
</dbReference>
<accession>A0A1I5A7F8</accession>
<gene>
    <name evidence="2" type="ORF">SAMN05216516_11121</name>
</gene>
<dbReference type="Proteomes" id="UP000242222">
    <property type="component" value="Unassembled WGS sequence"/>
</dbReference>
<organism evidence="2 3">
    <name type="scientific">Izhakiella capsodis</name>
    <dbReference type="NCBI Taxonomy" id="1367852"/>
    <lineage>
        <taxon>Bacteria</taxon>
        <taxon>Pseudomonadati</taxon>
        <taxon>Pseudomonadota</taxon>
        <taxon>Gammaproteobacteria</taxon>
        <taxon>Enterobacterales</taxon>
        <taxon>Erwiniaceae</taxon>
        <taxon>Izhakiella</taxon>
    </lineage>
</organism>
<evidence type="ECO:0000313" key="3">
    <source>
        <dbReference type="Proteomes" id="UP000242222"/>
    </source>
</evidence>
<sequence length="559" mass="61106">MKFIGKALLTLLLLVLLILLTLYILLQTPWGASCIGRAISNNSSYQLHLSKIEHNFSSPSHLLLDDVTFGRKGQAPLLVAKQVDIGLGLIQFSTPMHFTKIHLDQGTLNINEKSAVLPLSAGTLQLTQMTVNSPTFVLPIKAEKVTGAISPWKPEAGNFVGNNANFQFSAGSLNLSGFDGTHLLVQGKMADNKLILSNVGVEFARGSLTGSAERDAQGNWNVSRLQLSRLRFQTNKNLTAFFTPFFALPSLHIRRLDVTGSSIQGPDWAVSDLNFLLKDLTLQDGNWQSNAGSLSINASSFVKQGLLLNNPIINMTFSPQGIELTQFSSRWVNGLIRAAGNWDRRAKKLTLNDLAFAGLEYTLPGNWRDIWIKQLPSWLESVEVSHFRANNNLIIDINPDFPFEMTSLAGNGHNLLLAKDRQWGIWGGTIGFNAAEATFNRVDLRHPSIALTANSSQIDVTEMSALAQNGLLEAKAILNQTLRREISLQLNGRNVPLDELINWGWPALPLQGNGNLNLDFKASLAADTTLKQSASGTLTATQGDKVINQTMSNGVINGH</sequence>
<dbReference type="EMBL" id="FOVC01000011">
    <property type="protein sequence ID" value="SFN58338.1"/>
    <property type="molecule type" value="Genomic_DNA"/>
</dbReference>
<dbReference type="STRING" id="1367852.SAMN05216516_11121"/>
<reference evidence="3" key="1">
    <citation type="submission" date="2016-10" db="EMBL/GenBank/DDBJ databases">
        <authorList>
            <person name="Varghese N."/>
            <person name="Submissions S."/>
        </authorList>
    </citation>
    <scope>NUCLEOTIDE SEQUENCE [LARGE SCALE GENOMIC DNA]</scope>
    <source>
        <strain evidence="3">N6PO6</strain>
    </source>
</reference>
<evidence type="ECO:0000259" key="1">
    <source>
        <dbReference type="Pfam" id="PF05170"/>
    </source>
</evidence>
<dbReference type="InterPro" id="IPR007844">
    <property type="entry name" value="AsmA"/>
</dbReference>
<proteinExistence type="predicted"/>
<dbReference type="AlphaFoldDB" id="A0A1I5A7F8"/>
<feature type="domain" description="AsmA" evidence="1">
    <location>
        <begin position="95"/>
        <end position="539"/>
    </location>
</feature>
<dbReference type="RefSeq" id="WP_092879093.1">
    <property type="nucleotide sequence ID" value="NZ_FOVC01000011.1"/>
</dbReference>
<name>A0A1I5A7F8_9GAMM</name>
<keyword evidence="3" id="KW-1185">Reference proteome</keyword>
<evidence type="ECO:0000313" key="2">
    <source>
        <dbReference type="EMBL" id="SFN58338.1"/>
    </source>
</evidence>